<feature type="compositionally biased region" description="Low complexity" evidence="1">
    <location>
        <begin position="23"/>
        <end position="66"/>
    </location>
</feature>
<feature type="region of interest" description="Disordered" evidence="1">
    <location>
        <begin position="23"/>
        <end position="70"/>
    </location>
</feature>
<proteinExistence type="predicted"/>
<name>A0ABT8FI46_9ACTN</name>
<evidence type="ECO:0000256" key="1">
    <source>
        <dbReference type="SAM" id="MobiDB-lite"/>
    </source>
</evidence>
<keyword evidence="4" id="KW-1185">Reference proteome</keyword>
<reference evidence="3" key="1">
    <citation type="submission" date="2023-06" db="EMBL/GenBank/DDBJ databases">
        <title>Draft genome sequence of Nocardioides sp. SOB77.</title>
        <authorList>
            <person name="Zhang G."/>
        </authorList>
    </citation>
    <scope>NUCLEOTIDE SEQUENCE</scope>
    <source>
        <strain evidence="3">SOB77</strain>
    </source>
</reference>
<feature type="signal peptide" evidence="2">
    <location>
        <begin position="1"/>
        <end position="24"/>
    </location>
</feature>
<evidence type="ECO:0000313" key="4">
    <source>
        <dbReference type="Proteomes" id="UP001168620"/>
    </source>
</evidence>
<dbReference type="PROSITE" id="PS51257">
    <property type="entry name" value="PROKAR_LIPOPROTEIN"/>
    <property type="match status" value="1"/>
</dbReference>
<dbReference type="Proteomes" id="UP001168620">
    <property type="component" value="Unassembled WGS sequence"/>
</dbReference>
<evidence type="ECO:0000256" key="2">
    <source>
        <dbReference type="SAM" id="SignalP"/>
    </source>
</evidence>
<protein>
    <recommendedName>
        <fullName evidence="5">Secreted protein</fullName>
    </recommendedName>
</protein>
<dbReference type="RefSeq" id="WP_300953454.1">
    <property type="nucleotide sequence ID" value="NZ_JAUHJQ010000006.1"/>
</dbReference>
<accession>A0ABT8FI46</accession>
<sequence length="221" mass="22809">MTPRPVAYAAPVLALALLAGGCSGDDPATPTDGPAPTSSAPTSAATSSDSSTPSDRATTTPAAPSRLVAEDPGSSVACVQRFRAGDRLSIYDPILVAEGDVTITGIDVVPNTGLLRFLPRQQVVTVTADPAFGPGIAYGDDWPIERNAELREKTEWADRGPLVGREVADGERILPLLGLRAAPQARGDLVLEGIDVHYRSAGGDAGTARAEIGTRLTPGRC</sequence>
<keyword evidence="2" id="KW-0732">Signal</keyword>
<organism evidence="3 4">
    <name type="scientific">Nocardioides oceani</name>
    <dbReference type="NCBI Taxonomy" id="3058369"/>
    <lineage>
        <taxon>Bacteria</taxon>
        <taxon>Bacillati</taxon>
        <taxon>Actinomycetota</taxon>
        <taxon>Actinomycetes</taxon>
        <taxon>Propionibacteriales</taxon>
        <taxon>Nocardioidaceae</taxon>
        <taxon>Nocardioides</taxon>
    </lineage>
</organism>
<comment type="caution">
    <text evidence="3">The sequence shown here is derived from an EMBL/GenBank/DDBJ whole genome shotgun (WGS) entry which is preliminary data.</text>
</comment>
<evidence type="ECO:0008006" key="5">
    <source>
        <dbReference type="Google" id="ProtNLM"/>
    </source>
</evidence>
<evidence type="ECO:0000313" key="3">
    <source>
        <dbReference type="EMBL" id="MDN4174363.1"/>
    </source>
</evidence>
<dbReference type="EMBL" id="JAUHJQ010000006">
    <property type="protein sequence ID" value="MDN4174363.1"/>
    <property type="molecule type" value="Genomic_DNA"/>
</dbReference>
<feature type="chain" id="PRO_5045765548" description="Secreted protein" evidence="2">
    <location>
        <begin position="25"/>
        <end position="221"/>
    </location>
</feature>
<gene>
    <name evidence="3" type="ORF">QWY28_15470</name>
</gene>